<keyword evidence="3" id="KW-0238">DNA-binding</keyword>
<accession>A0ABZ2QDX3</accession>
<gene>
    <name evidence="3" type="ORF">WAB15_01095</name>
</gene>
<reference evidence="3 4" key="1">
    <citation type="submission" date="2024-03" db="EMBL/GenBank/DDBJ databases">
        <title>The complete genome of Streptomyces sirii sp.nov.</title>
        <authorList>
            <person name="Zakalyukina Y.V."/>
            <person name="Belik A.R."/>
            <person name="Biryukov M.V."/>
            <person name="Baturina O.A."/>
            <person name="Kabilov M.R."/>
        </authorList>
    </citation>
    <scope>NUCLEOTIDE SEQUENCE [LARGE SCALE GENOMIC DNA]</scope>
    <source>
        <strain evidence="3 4">BP-8</strain>
    </source>
</reference>
<dbReference type="Proteomes" id="UP001626628">
    <property type="component" value="Chromosome"/>
</dbReference>
<dbReference type="GO" id="GO:0003677">
    <property type="term" value="F:DNA binding"/>
    <property type="evidence" value="ECO:0007669"/>
    <property type="project" value="UniProtKB-KW"/>
</dbReference>
<dbReference type="EMBL" id="CP147982">
    <property type="protein sequence ID" value="WXK74683.1"/>
    <property type="molecule type" value="Genomic_DNA"/>
</dbReference>
<evidence type="ECO:0000313" key="4">
    <source>
        <dbReference type="Proteomes" id="UP001626628"/>
    </source>
</evidence>
<dbReference type="RefSeq" id="WP_407284919.1">
    <property type="nucleotide sequence ID" value="NZ_CP147982.1"/>
</dbReference>
<protein>
    <submittedName>
        <fullName evidence="3">DNA-binding domain-containing protein</fullName>
    </submittedName>
</protein>
<proteinExistence type="predicted"/>
<dbReference type="Pfam" id="PF09836">
    <property type="entry name" value="DUF2063"/>
    <property type="match status" value="1"/>
</dbReference>
<evidence type="ECO:0000259" key="2">
    <source>
        <dbReference type="Pfam" id="PF09836"/>
    </source>
</evidence>
<organism evidence="3 4">
    <name type="scientific">Streptomyces sirii</name>
    <dbReference type="NCBI Taxonomy" id="3127701"/>
    <lineage>
        <taxon>Bacteria</taxon>
        <taxon>Bacillati</taxon>
        <taxon>Actinomycetota</taxon>
        <taxon>Actinomycetes</taxon>
        <taxon>Kitasatosporales</taxon>
        <taxon>Streptomycetaceae</taxon>
        <taxon>Streptomyces</taxon>
    </lineage>
</organism>
<feature type="compositionally biased region" description="Low complexity" evidence="1">
    <location>
        <begin position="208"/>
        <end position="231"/>
    </location>
</feature>
<evidence type="ECO:0000256" key="1">
    <source>
        <dbReference type="SAM" id="MobiDB-lite"/>
    </source>
</evidence>
<sequence length="231" mass="24904">MADATSLAAVQRWMQSLILHPTGEDPGHTITASSRLSARERLLVHQHGYRLRLLECMRTLHPGSVHLLGQEIFDGFAQDHLDAHPSRSPTLAGLSTGFAGHLARTRPDSGPGAEREAWIDLLIDLIRFERAFTEVLDAPGTEDGTAPAPPLRLLRVCAPVHAYLAAVHRGEEPDPPAQRTVHLAVTRRHFTVVTRELSPGAYARLHVSSSHPPTSPAASTSASASASASED</sequence>
<evidence type="ECO:0000313" key="3">
    <source>
        <dbReference type="EMBL" id="WXK74683.1"/>
    </source>
</evidence>
<feature type="domain" description="Putative DNA-binding" evidence="2">
    <location>
        <begin position="10"/>
        <end position="102"/>
    </location>
</feature>
<name>A0ABZ2QDX3_9ACTN</name>
<feature type="region of interest" description="Disordered" evidence="1">
    <location>
        <begin position="205"/>
        <end position="231"/>
    </location>
</feature>
<keyword evidence="4" id="KW-1185">Reference proteome</keyword>
<dbReference type="InterPro" id="IPR018640">
    <property type="entry name" value="DUF2063"/>
</dbReference>